<dbReference type="CDD" id="cd01335">
    <property type="entry name" value="Radical_SAM"/>
    <property type="match status" value="1"/>
</dbReference>
<dbReference type="Proteomes" id="UP000515297">
    <property type="component" value="Chromosome"/>
</dbReference>
<dbReference type="InterPro" id="IPR013785">
    <property type="entry name" value="Aldolase_TIM"/>
</dbReference>
<feature type="domain" description="Radical SAM core" evidence="6">
    <location>
        <begin position="26"/>
        <end position="186"/>
    </location>
</feature>
<dbReference type="SFLD" id="SFLDS00029">
    <property type="entry name" value="Radical_SAM"/>
    <property type="match status" value="1"/>
</dbReference>
<dbReference type="InterPro" id="IPR058240">
    <property type="entry name" value="rSAM_sf"/>
</dbReference>
<keyword evidence="5" id="KW-0411">Iron-sulfur</keyword>
<dbReference type="PANTHER" id="PTHR11228">
    <property type="entry name" value="RADICAL SAM DOMAIN PROTEIN"/>
    <property type="match status" value="1"/>
</dbReference>
<dbReference type="GO" id="GO:0003824">
    <property type="term" value="F:catalytic activity"/>
    <property type="evidence" value="ECO:0007669"/>
    <property type="project" value="InterPro"/>
</dbReference>
<dbReference type="SUPFAM" id="SSF102114">
    <property type="entry name" value="Radical SAM enzymes"/>
    <property type="match status" value="1"/>
</dbReference>
<dbReference type="PANTHER" id="PTHR11228:SF7">
    <property type="entry name" value="PQQA PEPTIDE CYCLASE"/>
    <property type="match status" value="1"/>
</dbReference>
<evidence type="ECO:0000259" key="6">
    <source>
        <dbReference type="Pfam" id="PF04055"/>
    </source>
</evidence>
<dbReference type="RefSeq" id="WP_185883980.1">
    <property type="nucleotide sequence ID" value="NZ_CP060052.1"/>
</dbReference>
<evidence type="ECO:0000256" key="5">
    <source>
        <dbReference type="ARBA" id="ARBA00023014"/>
    </source>
</evidence>
<dbReference type="AlphaFoldDB" id="A0A7G6VSL8"/>
<evidence type="ECO:0000313" key="8">
    <source>
        <dbReference type="Proteomes" id="UP000515297"/>
    </source>
</evidence>
<comment type="cofactor">
    <cofactor evidence="1">
        <name>[4Fe-4S] cluster</name>
        <dbReference type="ChEBI" id="CHEBI:49883"/>
    </cofactor>
</comment>
<protein>
    <submittedName>
        <fullName evidence="7">Radical SAM protein</fullName>
    </submittedName>
</protein>
<accession>A0A7G6VSL8</accession>
<gene>
    <name evidence="7" type="ORF">H4O24_12360</name>
</gene>
<keyword evidence="2" id="KW-0949">S-adenosyl-L-methionine</keyword>
<dbReference type="EMBL" id="CP060052">
    <property type="protein sequence ID" value="QNE04733.1"/>
    <property type="molecule type" value="Genomic_DNA"/>
</dbReference>
<dbReference type="GO" id="GO:0051536">
    <property type="term" value="F:iron-sulfur cluster binding"/>
    <property type="evidence" value="ECO:0007669"/>
    <property type="project" value="UniProtKB-KW"/>
</dbReference>
<organism evidence="7 8">
    <name type="scientific">Croceicoccus marinus</name>
    <dbReference type="NCBI Taxonomy" id="450378"/>
    <lineage>
        <taxon>Bacteria</taxon>
        <taxon>Pseudomonadati</taxon>
        <taxon>Pseudomonadota</taxon>
        <taxon>Alphaproteobacteria</taxon>
        <taxon>Sphingomonadales</taxon>
        <taxon>Erythrobacteraceae</taxon>
        <taxon>Croceicoccus</taxon>
    </lineage>
</organism>
<sequence>MSTLAPRLSAASMLSLQRSSASHIGISVTRACPMGCAHCAASALPASRWRSETISKADVKAYCDEFALLYKTGVRRLSLTGGEPILVLPLVEQLAGAAHAAGLEVTLVTGLFWAKSDSGRRRVIQRLSCVDHWNISWDLFHRSEVTFEECIAAATLLRQAGKSVALRYTTANPASDDDLDTIVELAARLPEKCEIAVQETRPVGRAGIGTERFPMQDEPPRWPCLSTGPIVLPDGSARPCCSSLYDAPRDKHPFAARTAEHGLADLYERWRSDPLMTLIRAIGFEPLLNALRKDFPQHALARGNPAHPCDLCVALWEDPELREALPAKLRKPGVTERVESAARQIFEQEKA</sequence>
<dbReference type="Pfam" id="PF04055">
    <property type="entry name" value="Radical_SAM"/>
    <property type="match status" value="1"/>
</dbReference>
<evidence type="ECO:0000313" key="7">
    <source>
        <dbReference type="EMBL" id="QNE04733.1"/>
    </source>
</evidence>
<evidence type="ECO:0000256" key="3">
    <source>
        <dbReference type="ARBA" id="ARBA00022723"/>
    </source>
</evidence>
<dbReference type="InterPro" id="IPR007197">
    <property type="entry name" value="rSAM"/>
</dbReference>
<evidence type="ECO:0000256" key="2">
    <source>
        <dbReference type="ARBA" id="ARBA00022691"/>
    </source>
</evidence>
<keyword evidence="3" id="KW-0479">Metal-binding</keyword>
<dbReference type="GO" id="GO:0046872">
    <property type="term" value="F:metal ion binding"/>
    <property type="evidence" value="ECO:0007669"/>
    <property type="project" value="UniProtKB-KW"/>
</dbReference>
<reference evidence="7 8" key="1">
    <citation type="submission" date="2020-08" db="EMBL/GenBank/DDBJ databases">
        <authorList>
            <person name="Liu G."/>
            <person name="Sun C."/>
        </authorList>
    </citation>
    <scope>NUCLEOTIDE SEQUENCE [LARGE SCALE GENOMIC DNA]</scope>
    <source>
        <strain evidence="7 8">OT19</strain>
    </source>
</reference>
<evidence type="ECO:0000256" key="4">
    <source>
        <dbReference type="ARBA" id="ARBA00023004"/>
    </source>
</evidence>
<dbReference type="Gene3D" id="3.20.20.70">
    <property type="entry name" value="Aldolase class I"/>
    <property type="match status" value="1"/>
</dbReference>
<dbReference type="InterPro" id="IPR050377">
    <property type="entry name" value="Radical_SAM_PqqE_MftC-like"/>
</dbReference>
<evidence type="ECO:0000256" key="1">
    <source>
        <dbReference type="ARBA" id="ARBA00001966"/>
    </source>
</evidence>
<proteinExistence type="predicted"/>
<dbReference type="SFLD" id="SFLDG01067">
    <property type="entry name" value="SPASM/twitch_domain_containing"/>
    <property type="match status" value="1"/>
</dbReference>
<name>A0A7G6VSL8_9SPHN</name>
<keyword evidence="4" id="KW-0408">Iron</keyword>